<dbReference type="PANTHER" id="PTHR43712">
    <property type="entry name" value="PUTATIVE (AFU_ORTHOLOGUE AFUA_4G14580)-RELATED"/>
    <property type="match status" value="1"/>
</dbReference>
<dbReference type="GO" id="GO:0008168">
    <property type="term" value="F:methyltransferase activity"/>
    <property type="evidence" value="ECO:0007669"/>
    <property type="project" value="UniProtKB-KW"/>
</dbReference>
<dbReference type="InterPro" id="IPR012967">
    <property type="entry name" value="COMT_dimerisation"/>
</dbReference>
<dbReference type="SUPFAM" id="SSF46785">
    <property type="entry name" value="Winged helix' DNA-binding domain"/>
    <property type="match status" value="1"/>
</dbReference>
<dbReference type="Gene3D" id="1.10.10.10">
    <property type="entry name" value="Winged helix-like DNA-binding domain superfamily/Winged helix DNA-binding domain"/>
    <property type="match status" value="1"/>
</dbReference>
<dbReference type="InterPro" id="IPR001077">
    <property type="entry name" value="COMT_C"/>
</dbReference>
<gene>
    <name evidence="6" type="ORF">ACFW6T_04145</name>
</gene>
<evidence type="ECO:0000259" key="4">
    <source>
        <dbReference type="Pfam" id="PF00891"/>
    </source>
</evidence>
<dbReference type="SUPFAM" id="SSF53335">
    <property type="entry name" value="S-adenosyl-L-methionine-dependent methyltransferases"/>
    <property type="match status" value="1"/>
</dbReference>
<dbReference type="GO" id="GO:0032259">
    <property type="term" value="P:methylation"/>
    <property type="evidence" value="ECO:0007669"/>
    <property type="project" value="UniProtKB-KW"/>
</dbReference>
<evidence type="ECO:0000259" key="5">
    <source>
        <dbReference type="Pfam" id="PF08100"/>
    </source>
</evidence>
<dbReference type="InterPro" id="IPR036388">
    <property type="entry name" value="WH-like_DNA-bd_sf"/>
</dbReference>
<name>A0ABW6GEK2_9ACTN</name>
<keyword evidence="2" id="KW-0808">Transferase</keyword>
<comment type="caution">
    <text evidence="6">The sequence shown here is derived from an EMBL/GenBank/DDBJ whole genome shotgun (WGS) entry which is preliminary data.</text>
</comment>
<dbReference type="Pfam" id="PF00891">
    <property type="entry name" value="Methyltransf_2"/>
    <property type="match status" value="1"/>
</dbReference>
<protein>
    <submittedName>
        <fullName evidence="6">Methyltransferase</fullName>
    </submittedName>
</protein>
<evidence type="ECO:0000256" key="1">
    <source>
        <dbReference type="ARBA" id="ARBA00022603"/>
    </source>
</evidence>
<evidence type="ECO:0000256" key="2">
    <source>
        <dbReference type="ARBA" id="ARBA00022679"/>
    </source>
</evidence>
<dbReference type="EMBL" id="JBHYPX010000004">
    <property type="protein sequence ID" value="MFE1351161.1"/>
    <property type="molecule type" value="Genomic_DNA"/>
</dbReference>
<dbReference type="InterPro" id="IPR016461">
    <property type="entry name" value="COMT-like"/>
</dbReference>
<feature type="domain" description="O-methyltransferase C-terminal" evidence="4">
    <location>
        <begin position="114"/>
        <end position="321"/>
    </location>
</feature>
<dbReference type="PIRSF" id="PIRSF005739">
    <property type="entry name" value="O-mtase"/>
    <property type="match status" value="1"/>
</dbReference>
<proteinExistence type="predicted"/>
<reference evidence="6 7" key="1">
    <citation type="submission" date="2024-09" db="EMBL/GenBank/DDBJ databases">
        <title>The Natural Products Discovery Center: Release of the First 8490 Sequenced Strains for Exploring Actinobacteria Biosynthetic Diversity.</title>
        <authorList>
            <person name="Kalkreuter E."/>
            <person name="Kautsar S.A."/>
            <person name="Yang D."/>
            <person name="Bader C.D."/>
            <person name="Teijaro C.N."/>
            <person name="Fluegel L."/>
            <person name="Davis C.M."/>
            <person name="Simpson J.R."/>
            <person name="Lauterbach L."/>
            <person name="Steele A.D."/>
            <person name="Gui C."/>
            <person name="Meng S."/>
            <person name="Li G."/>
            <person name="Viehrig K."/>
            <person name="Ye F."/>
            <person name="Su P."/>
            <person name="Kiefer A.F."/>
            <person name="Nichols A."/>
            <person name="Cepeda A.J."/>
            <person name="Yan W."/>
            <person name="Fan B."/>
            <person name="Jiang Y."/>
            <person name="Adhikari A."/>
            <person name="Zheng C.-J."/>
            <person name="Schuster L."/>
            <person name="Cowan T.M."/>
            <person name="Smanski M.J."/>
            <person name="Chevrette M.G."/>
            <person name="De Carvalho L.P.S."/>
            <person name="Shen B."/>
        </authorList>
    </citation>
    <scope>NUCLEOTIDE SEQUENCE [LARGE SCALE GENOMIC DNA]</scope>
    <source>
        <strain evidence="6 7">NPDC058753</strain>
    </source>
</reference>
<dbReference type="RefSeq" id="WP_380328477.1">
    <property type="nucleotide sequence ID" value="NZ_JBHYPW010000048.1"/>
</dbReference>
<dbReference type="CDD" id="cd02440">
    <property type="entry name" value="AdoMet_MTases"/>
    <property type="match status" value="1"/>
</dbReference>
<dbReference type="Gene3D" id="3.40.50.150">
    <property type="entry name" value="Vaccinia Virus protein VP39"/>
    <property type="match status" value="1"/>
</dbReference>
<dbReference type="Gene3D" id="1.10.287.1350">
    <property type="match status" value="1"/>
</dbReference>
<feature type="domain" description="O-methyltransferase dimerisation" evidence="5">
    <location>
        <begin position="16"/>
        <end position="90"/>
    </location>
</feature>
<evidence type="ECO:0000313" key="6">
    <source>
        <dbReference type="EMBL" id="MFE1351161.1"/>
    </source>
</evidence>
<dbReference type="Pfam" id="PF08100">
    <property type="entry name" value="Dimerisation"/>
    <property type="match status" value="1"/>
</dbReference>
<keyword evidence="7" id="KW-1185">Reference proteome</keyword>
<keyword evidence="1 6" id="KW-0489">Methyltransferase</keyword>
<organism evidence="6 7">
    <name type="scientific">Kitasatospora phosalacinea</name>
    <dbReference type="NCBI Taxonomy" id="2065"/>
    <lineage>
        <taxon>Bacteria</taxon>
        <taxon>Bacillati</taxon>
        <taxon>Actinomycetota</taxon>
        <taxon>Actinomycetes</taxon>
        <taxon>Kitasatosporales</taxon>
        <taxon>Streptomycetaceae</taxon>
        <taxon>Kitasatospora</taxon>
    </lineage>
</organism>
<dbReference type="InterPro" id="IPR036390">
    <property type="entry name" value="WH_DNA-bd_sf"/>
</dbReference>
<evidence type="ECO:0000313" key="7">
    <source>
        <dbReference type="Proteomes" id="UP001599542"/>
    </source>
</evidence>
<sequence length="340" mass="36069">MSETPPPLPPSVRILQLATAGWTSQAVSAAAELGVADVLAEGPRTATEIAAAVGAHGPTLYRLLRATSDLGLFEEREGQVFALTPVGEALRADVPGSMRNFAVWTGLPAERDTWTDLVRSVRTGEPAFERVHGQSVWDHLRDRPEAFQVFDRAMTEASRQIIAPVVAAYDFGSFETVVDVGGGRGALLAAVLAANPGVRGVLFDQPDVIAEAGRPLKEAGVADRAELVPGDFFAAVPAGGDAYLLSNIIHDWDDDASERILGRIVEVLPPGGRVLLVEALLPSGLQPLLNVKLMDLDMLLLCGGRQRTEAEFAALLARVGLRLTRVVPGGHCSVVEAVRA</sequence>
<keyword evidence="3" id="KW-0949">S-adenosyl-L-methionine</keyword>
<dbReference type="PANTHER" id="PTHR43712:SF2">
    <property type="entry name" value="O-METHYLTRANSFERASE CICE"/>
    <property type="match status" value="1"/>
</dbReference>
<evidence type="ECO:0000256" key="3">
    <source>
        <dbReference type="ARBA" id="ARBA00022691"/>
    </source>
</evidence>
<dbReference type="Proteomes" id="UP001599542">
    <property type="component" value="Unassembled WGS sequence"/>
</dbReference>
<dbReference type="PROSITE" id="PS51683">
    <property type="entry name" value="SAM_OMT_II"/>
    <property type="match status" value="1"/>
</dbReference>
<dbReference type="InterPro" id="IPR029063">
    <property type="entry name" value="SAM-dependent_MTases_sf"/>
</dbReference>
<accession>A0ABW6GEK2</accession>